<dbReference type="PANTHER" id="PTHR10155:SF9">
    <property type="entry name" value="CYTOKINE-INDUCIBLE SH2-CONTAINING PROTEIN"/>
    <property type="match status" value="1"/>
</dbReference>
<dbReference type="SMART" id="SM00252">
    <property type="entry name" value="SH2"/>
    <property type="match status" value="1"/>
</dbReference>
<dbReference type="InterPro" id="IPR036036">
    <property type="entry name" value="SOCS_box-like_dom_sf"/>
</dbReference>
<reference evidence="11" key="1">
    <citation type="journal article" date="2006" name="Science">
        <title>Ancient noncoding elements conserved in the human genome.</title>
        <authorList>
            <person name="Venkatesh B."/>
            <person name="Kirkness E.F."/>
            <person name="Loh Y.H."/>
            <person name="Halpern A.L."/>
            <person name="Lee A.P."/>
            <person name="Johnson J."/>
            <person name="Dandona N."/>
            <person name="Viswanathan L.D."/>
            <person name="Tay A."/>
            <person name="Venter J.C."/>
            <person name="Strausberg R.L."/>
            <person name="Brenner S."/>
        </authorList>
    </citation>
    <scope>NUCLEOTIDE SEQUENCE [LARGE SCALE GENOMIC DNA]</scope>
</reference>
<dbReference type="InterPro" id="IPR036860">
    <property type="entry name" value="SH2_dom_sf"/>
</dbReference>
<keyword evidence="4" id="KW-0734">Signal transduction inhibitor</keyword>
<evidence type="ECO:0000256" key="2">
    <source>
        <dbReference type="ARBA" id="ARBA00021548"/>
    </source>
</evidence>
<dbReference type="InterPro" id="IPR001496">
    <property type="entry name" value="SOCS_box"/>
</dbReference>
<dbReference type="InParanoid" id="A0A4W3KF15"/>
<dbReference type="Pfam" id="PF00017">
    <property type="entry name" value="SH2"/>
    <property type="match status" value="1"/>
</dbReference>
<evidence type="ECO:0000256" key="5">
    <source>
        <dbReference type="ARBA" id="ARBA00022786"/>
    </source>
</evidence>
<dbReference type="AlphaFoldDB" id="A0A4W3KF15"/>
<dbReference type="FunFam" id="1.10.750.20:FF:000002">
    <property type="entry name" value="Suppressor of cytokine signaling 2"/>
    <property type="match status" value="1"/>
</dbReference>
<name>A0A4W3KF15_CALMI</name>
<accession>A0A4W3KF15</accession>
<dbReference type="GO" id="GO:0035556">
    <property type="term" value="P:intracellular signal transduction"/>
    <property type="evidence" value="ECO:0007669"/>
    <property type="project" value="InterPro"/>
</dbReference>
<dbReference type="InterPro" id="IPR000980">
    <property type="entry name" value="SH2"/>
</dbReference>
<dbReference type="PROSITE" id="PS50001">
    <property type="entry name" value="SH2"/>
    <property type="match status" value="1"/>
</dbReference>
<reference evidence="10" key="4">
    <citation type="submission" date="2025-08" db="UniProtKB">
        <authorList>
            <consortium name="Ensembl"/>
        </authorList>
    </citation>
    <scope>IDENTIFICATION</scope>
</reference>
<dbReference type="FunFam" id="3.30.505.10:FF:000094">
    <property type="entry name" value="Cytokine-inducible SH2-containing protein"/>
    <property type="match status" value="1"/>
</dbReference>
<evidence type="ECO:0000259" key="9">
    <source>
        <dbReference type="PROSITE" id="PS50225"/>
    </source>
</evidence>
<dbReference type="STRING" id="7868.ENSCMIP00000044990"/>
<keyword evidence="5" id="KW-0833">Ubl conjugation pathway</keyword>
<dbReference type="UniPathway" id="UPA00143"/>
<evidence type="ECO:0000256" key="1">
    <source>
        <dbReference type="ARBA" id="ARBA00004906"/>
    </source>
</evidence>
<dbReference type="PRINTS" id="PR00401">
    <property type="entry name" value="SH2DOMAIN"/>
</dbReference>
<keyword evidence="6 7" id="KW-0727">SH2 domain</keyword>
<reference evidence="11" key="3">
    <citation type="journal article" date="2014" name="Nature">
        <title>Elephant shark genome provides unique insights into gnathostome evolution.</title>
        <authorList>
            <consortium name="International Elephant Shark Genome Sequencing Consortium"/>
            <person name="Venkatesh B."/>
            <person name="Lee A.P."/>
            <person name="Ravi V."/>
            <person name="Maurya A.K."/>
            <person name="Lian M.M."/>
            <person name="Swann J.B."/>
            <person name="Ohta Y."/>
            <person name="Flajnik M.F."/>
            <person name="Sutoh Y."/>
            <person name="Kasahara M."/>
            <person name="Hoon S."/>
            <person name="Gangu V."/>
            <person name="Roy S.W."/>
            <person name="Irimia M."/>
            <person name="Korzh V."/>
            <person name="Kondrychyn I."/>
            <person name="Lim Z.W."/>
            <person name="Tay B.H."/>
            <person name="Tohari S."/>
            <person name="Kong K.W."/>
            <person name="Ho S."/>
            <person name="Lorente-Galdos B."/>
            <person name="Quilez J."/>
            <person name="Marques-Bonet T."/>
            <person name="Raney B.J."/>
            <person name="Ingham P.W."/>
            <person name="Tay A."/>
            <person name="Hillier L.W."/>
            <person name="Minx P."/>
            <person name="Boehm T."/>
            <person name="Wilson R.K."/>
            <person name="Brenner S."/>
            <person name="Warren W.C."/>
        </authorList>
    </citation>
    <scope>NUCLEOTIDE SEQUENCE [LARGE SCALE GENOMIC DNA]</scope>
</reference>
<dbReference type="GeneTree" id="ENSGT00940000157392"/>
<dbReference type="SUPFAM" id="SSF158235">
    <property type="entry name" value="SOCS box-like"/>
    <property type="match status" value="1"/>
</dbReference>
<evidence type="ECO:0000256" key="7">
    <source>
        <dbReference type="PROSITE-ProRule" id="PRU00191"/>
    </source>
</evidence>
<keyword evidence="3" id="KW-0341">Growth regulation</keyword>
<evidence type="ECO:0000256" key="6">
    <source>
        <dbReference type="ARBA" id="ARBA00022999"/>
    </source>
</evidence>
<dbReference type="SUPFAM" id="SSF55550">
    <property type="entry name" value="SH2 domain"/>
    <property type="match status" value="1"/>
</dbReference>
<dbReference type="OMA" id="LSEPIMQ"/>
<reference evidence="10" key="5">
    <citation type="submission" date="2025-09" db="UniProtKB">
        <authorList>
            <consortium name="Ensembl"/>
        </authorList>
    </citation>
    <scope>IDENTIFICATION</scope>
</reference>
<evidence type="ECO:0000256" key="4">
    <source>
        <dbReference type="ARBA" id="ARBA00022700"/>
    </source>
</evidence>
<dbReference type="FunCoup" id="A0A4W3KF15">
    <property type="interactions" value="262"/>
</dbReference>
<dbReference type="GO" id="GO:0046854">
    <property type="term" value="P:phosphatidylinositol phosphate biosynthetic process"/>
    <property type="evidence" value="ECO:0007669"/>
    <property type="project" value="TreeGrafter"/>
</dbReference>
<dbReference type="PANTHER" id="PTHR10155">
    <property type="entry name" value="PHOSPHATIDYLINOSITOL 3-KINASE REGULATORY SUBUNIT"/>
    <property type="match status" value="1"/>
</dbReference>
<proteinExistence type="predicted"/>
<feature type="domain" description="SH2" evidence="8">
    <location>
        <begin position="122"/>
        <end position="234"/>
    </location>
</feature>
<comment type="pathway">
    <text evidence="1">Protein modification; protein ubiquitination.</text>
</comment>
<dbReference type="GO" id="GO:0016567">
    <property type="term" value="P:protein ubiquitination"/>
    <property type="evidence" value="ECO:0007669"/>
    <property type="project" value="UniProtKB-UniPathway"/>
</dbReference>
<dbReference type="Proteomes" id="UP000314986">
    <property type="component" value="Unassembled WGS sequence"/>
</dbReference>
<dbReference type="Pfam" id="PF07525">
    <property type="entry name" value="SOCS_box"/>
    <property type="match status" value="1"/>
</dbReference>
<evidence type="ECO:0000313" key="11">
    <source>
        <dbReference type="Proteomes" id="UP000314986"/>
    </source>
</evidence>
<dbReference type="CDD" id="cd10718">
    <property type="entry name" value="SH2_CIS"/>
    <property type="match status" value="1"/>
</dbReference>
<dbReference type="InterPro" id="IPR035887">
    <property type="entry name" value="CIS_SH2"/>
</dbReference>
<evidence type="ECO:0000259" key="8">
    <source>
        <dbReference type="PROSITE" id="PS50001"/>
    </source>
</evidence>
<dbReference type="GO" id="GO:0009968">
    <property type="term" value="P:negative regulation of signal transduction"/>
    <property type="evidence" value="ECO:0007669"/>
    <property type="project" value="UniProtKB-KW"/>
</dbReference>
<keyword evidence="11" id="KW-1185">Reference proteome</keyword>
<dbReference type="Gene3D" id="1.10.750.20">
    <property type="entry name" value="SOCS box"/>
    <property type="match status" value="1"/>
</dbReference>
<sequence>MSSFAFLKKMWGRRRMPPQLYIFPFSPWAGTLDMLLCLQGALLAQQGSGSIPLATGRGDLFMLADSRASQAQLQRIRMTLQEELSSPALLFEQGKEKAARTDPDADLHCITTTFHQLDQSGWYWGPLTANEAKQQLNKMPEGTFLIRDSSHPSYLLTLSVKTNRGPTNVRIEYSNGRFSLDSYYLAKPRILAFTEVLSLIQYYVTSCAVDKYDKVIEAPPCKETAIHLKLIKPLHRKDSFPSLQHLCRLRINKVTDQIDKLPLPKRVQDYLQQYPYLL</sequence>
<dbReference type="GO" id="GO:0046935">
    <property type="term" value="F:1-phosphatidylinositol-3-kinase regulator activity"/>
    <property type="evidence" value="ECO:0007669"/>
    <property type="project" value="TreeGrafter"/>
</dbReference>
<dbReference type="PROSITE" id="PS50225">
    <property type="entry name" value="SOCS"/>
    <property type="match status" value="1"/>
</dbReference>
<dbReference type="Gene3D" id="3.30.505.10">
    <property type="entry name" value="SH2 domain"/>
    <property type="match status" value="1"/>
</dbReference>
<protein>
    <recommendedName>
        <fullName evidence="2">Cytokine-inducible SH2-containing protein</fullName>
    </recommendedName>
</protein>
<evidence type="ECO:0000313" key="10">
    <source>
        <dbReference type="Ensembl" id="ENSCMIP00000044990.1"/>
    </source>
</evidence>
<dbReference type="GO" id="GO:0005942">
    <property type="term" value="C:phosphatidylinositol 3-kinase complex"/>
    <property type="evidence" value="ECO:0007669"/>
    <property type="project" value="TreeGrafter"/>
</dbReference>
<dbReference type="SMART" id="SM00969">
    <property type="entry name" value="SOCS_box"/>
    <property type="match status" value="1"/>
</dbReference>
<dbReference type="Ensembl" id="ENSCMIT00000045635.1">
    <property type="protein sequence ID" value="ENSCMIP00000044990.1"/>
    <property type="gene ID" value="ENSCMIG00000018579.1"/>
</dbReference>
<evidence type="ECO:0000256" key="3">
    <source>
        <dbReference type="ARBA" id="ARBA00022604"/>
    </source>
</evidence>
<reference evidence="11" key="2">
    <citation type="journal article" date="2007" name="PLoS Biol.">
        <title>Survey sequencing and comparative analysis of the elephant shark (Callorhinchus milii) genome.</title>
        <authorList>
            <person name="Venkatesh B."/>
            <person name="Kirkness E.F."/>
            <person name="Loh Y.H."/>
            <person name="Halpern A.L."/>
            <person name="Lee A.P."/>
            <person name="Johnson J."/>
            <person name="Dandona N."/>
            <person name="Viswanathan L.D."/>
            <person name="Tay A."/>
            <person name="Venter J.C."/>
            <person name="Strausberg R.L."/>
            <person name="Brenner S."/>
        </authorList>
    </citation>
    <scope>NUCLEOTIDE SEQUENCE [LARGE SCALE GENOMIC DNA]</scope>
</reference>
<organism evidence="10 11">
    <name type="scientific">Callorhinchus milii</name>
    <name type="common">Ghost shark</name>
    <dbReference type="NCBI Taxonomy" id="7868"/>
    <lineage>
        <taxon>Eukaryota</taxon>
        <taxon>Metazoa</taxon>
        <taxon>Chordata</taxon>
        <taxon>Craniata</taxon>
        <taxon>Vertebrata</taxon>
        <taxon>Chondrichthyes</taxon>
        <taxon>Holocephali</taxon>
        <taxon>Chimaeriformes</taxon>
        <taxon>Callorhinchidae</taxon>
        <taxon>Callorhinchus</taxon>
    </lineage>
</organism>
<feature type="domain" description="SOCS box" evidence="9">
    <location>
        <begin position="229"/>
        <end position="277"/>
    </location>
</feature>
<gene>
    <name evidence="10" type="primary">cish</name>
</gene>
<dbReference type="SMART" id="SM00253">
    <property type="entry name" value="SOCS"/>
    <property type="match status" value="1"/>
</dbReference>